<keyword evidence="2" id="KW-0217">Developmental protein</keyword>
<dbReference type="CDD" id="cd00086">
    <property type="entry name" value="homeodomain"/>
    <property type="match status" value="1"/>
</dbReference>
<keyword evidence="5 9" id="KW-0371">Homeobox</keyword>
<gene>
    <name evidence="14" type="ORF">DNTS_013268</name>
</gene>
<evidence type="ECO:0000256" key="2">
    <source>
        <dbReference type="ARBA" id="ARBA00022473"/>
    </source>
</evidence>
<dbReference type="Proteomes" id="UP000316079">
    <property type="component" value="Unassembled WGS sequence"/>
</dbReference>
<keyword evidence="6" id="KW-0010">Activator</keyword>
<dbReference type="InterPro" id="IPR042634">
    <property type="entry name" value="MOX-1/MOX-2"/>
</dbReference>
<evidence type="ECO:0000313" key="15">
    <source>
        <dbReference type="Proteomes" id="UP000316079"/>
    </source>
</evidence>
<dbReference type="STRING" id="623744.A0A553Q6Y3"/>
<keyword evidence="8 9" id="KW-0539">Nucleus</keyword>
<evidence type="ECO:0000256" key="1">
    <source>
        <dbReference type="ARBA" id="ARBA00004123"/>
    </source>
</evidence>
<evidence type="ECO:0000256" key="11">
    <source>
        <dbReference type="SAM" id="MobiDB-lite"/>
    </source>
</evidence>
<evidence type="ECO:0000256" key="6">
    <source>
        <dbReference type="ARBA" id="ARBA00023159"/>
    </source>
</evidence>
<sequence length="363" mass="40438">MELDSLSGHLWRVSVTQPPSHITALFITHTTPHTPPSIQPSAQKPGSEAKHLSLRAGPQSASDCHPSFIIIIIIFITGKLLFTGLLFYMRMDSSSLSLTPPHKHCTQLSLFMGAQHTRNSRVGTLWRMPEGYLGGTSEGHPCPISIIIIIILTWDSSSSSSRVGGTWESQVLILALHLQTWLLGGRVFSLALPAWVAACPQVPLVYPVGISHVILCLQLKQRKGMGKEEVTALSQDGNYKSDVSSKPRKERTAFTKEQIRELEAEFAHHNYLTRLRRYEIAVNLDLTERQVKVWFQNRRMKWKRVKGGQQGAVAREKELVNVKKGTLLPSEFSGIAGLHHTPDSLVNNEDSQDSDQSSEHAHL</sequence>
<dbReference type="InterPro" id="IPR017970">
    <property type="entry name" value="Homeobox_CS"/>
</dbReference>
<reference evidence="14 15" key="1">
    <citation type="journal article" date="2019" name="Sci. Data">
        <title>Hybrid genome assembly and annotation of Danionella translucida.</title>
        <authorList>
            <person name="Kadobianskyi M."/>
            <person name="Schulze L."/>
            <person name="Schuelke M."/>
            <person name="Judkewitz B."/>
        </authorList>
    </citation>
    <scope>NUCLEOTIDE SEQUENCE [LARGE SCALE GENOMIC DNA]</scope>
    <source>
        <strain evidence="14 15">Bolton</strain>
    </source>
</reference>
<dbReference type="Pfam" id="PF00046">
    <property type="entry name" value="Homeodomain"/>
    <property type="match status" value="1"/>
</dbReference>
<evidence type="ECO:0000256" key="9">
    <source>
        <dbReference type="PROSITE-ProRule" id="PRU00108"/>
    </source>
</evidence>
<feature type="transmembrane region" description="Helical" evidence="12">
    <location>
        <begin position="68"/>
        <end position="88"/>
    </location>
</feature>
<dbReference type="FunFam" id="1.10.10.60:FF:000109">
    <property type="entry name" value="Homeobox protein MOX-2"/>
    <property type="match status" value="1"/>
</dbReference>
<dbReference type="PROSITE" id="PS50071">
    <property type="entry name" value="HOMEOBOX_2"/>
    <property type="match status" value="1"/>
</dbReference>
<dbReference type="InterPro" id="IPR009057">
    <property type="entry name" value="Homeodomain-like_sf"/>
</dbReference>
<keyword evidence="12" id="KW-0472">Membrane</keyword>
<comment type="caution">
    <text evidence="14">The sequence shown here is derived from an EMBL/GenBank/DDBJ whole genome shotgun (WGS) entry which is preliminary data.</text>
</comment>
<feature type="region of interest" description="Disordered" evidence="11">
    <location>
        <begin position="339"/>
        <end position="363"/>
    </location>
</feature>
<keyword evidence="15" id="KW-1185">Reference proteome</keyword>
<evidence type="ECO:0000313" key="14">
    <source>
        <dbReference type="EMBL" id="TRY85683.1"/>
    </source>
</evidence>
<protein>
    <recommendedName>
        <fullName evidence="13">Homeobox domain-containing protein</fullName>
    </recommendedName>
</protein>
<comment type="subcellular location">
    <subcellularLocation>
        <location evidence="1 9 10">Nucleus</location>
    </subcellularLocation>
</comment>
<dbReference type="SMART" id="SM00389">
    <property type="entry name" value="HOX"/>
    <property type="match status" value="1"/>
</dbReference>
<dbReference type="GO" id="GO:0000981">
    <property type="term" value="F:DNA-binding transcription factor activity, RNA polymerase II-specific"/>
    <property type="evidence" value="ECO:0007669"/>
    <property type="project" value="InterPro"/>
</dbReference>
<dbReference type="InterPro" id="IPR001356">
    <property type="entry name" value="HD"/>
</dbReference>
<dbReference type="OrthoDB" id="6159439at2759"/>
<dbReference type="InterPro" id="IPR020479">
    <property type="entry name" value="HD_metazoa"/>
</dbReference>
<feature type="DNA-binding region" description="Homeobox" evidence="9">
    <location>
        <begin position="247"/>
        <end position="306"/>
    </location>
</feature>
<dbReference type="PANTHER" id="PTHR24328">
    <property type="entry name" value="HOMEOBOX PROTEIN MOX"/>
    <property type="match status" value="1"/>
</dbReference>
<dbReference type="GO" id="GO:0061053">
    <property type="term" value="P:somite development"/>
    <property type="evidence" value="ECO:0007669"/>
    <property type="project" value="TreeGrafter"/>
</dbReference>
<proteinExistence type="predicted"/>
<dbReference type="PRINTS" id="PR00024">
    <property type="entry name" value="HOMEOBOX"/>
</dbReference>
<feature type="domain" description="Homeobox" evidence="13">
    <location>
        <begin position="245"/>
        <end position="305"/>
    </location>
</feature>
<organism evidence="14 15">
    <name type="scientific">Danionella cerebrum</name>
    <dbReference type="NCBI Taxonomy" id="2873325"/>
    <lineage>
        <taxon>Eukaryota</taxon>
        <taxon>Metazoa</taxon>
        <taxon>Chordata</taxon>
        <taxon>Craniata</taxon>
        <taxon>Vertebrata</taxon>
        <taxon>Euteleostomi</taxon>
        <taxon>Actinopterygii</taxon>
        <taxon>Neopterygii</taxon>
        <taxon>Teleostei</taxon>
        <taxon>Ostariophysi</taxon>
        <taxon>Cypriniformes</taxon>
        <taxon>Danionidae</taxon>
        <taxon>Danioninae</taxon>
        <taxon>Danionella</taxon>
    </lineage>
</organism>
<name>A0A553Q6Y3_9TELE</name>
<evidence type="ECO:0000256" key="4">
    <source>
        <dbReference type="ARBA" id="ARBA00023125"/>
    </source>
</evidence>
<dbReference type="PANTHER" id="PTHR24328:SF1">
    <property type="entry name" value="HOMEOBOX PROTEIN MOX-2"/>
    <property type="match status" value="1"/>
</dbReference>
<dbReference type="PROSITE" id="PS00027">
    <property type="entry name" value="HOMEOBOX_1"/>
    <property type="match status" value="1"/>
</dbReference>
<keyword evidence="4 9" id="KW-0238">DNA-binding</keyword>
<evidence type="ECO:0000256" key="3">
    <source>
        <dbReference type="ARBA" id="ARBA00023015"/>
    </source>
</evidence>
<evidence type="ECO:0000259" key="13">
    <source>
        <dbReference type="PROSITE" id="PS50071"/>
    </source>
</evidence>
<keyword evidence="3" id="KW-0805">Transcription regulation</keyword>
<evidence type="ECO:0000256" key="8">
    <source>
        <dbReference type="ARBA" id="ARBA00023242"/>
    </source>
</evidence>
<dbReference type="Gene3D" id="1.10.10.60">
    <property type="entry name" value="Homeodomain-like"/>
    <property type="match status" value="1"/>
</dbReference>
<evidence type="ECO:0000256" key="10">
    <source>
        <dbReference type="RuleBase" id="RU000682"/>
    </source>
</evidence>
<dbReference type="GO" id="GO:0005634">
    <property type="term" value="C:nucleus"/>
    <property type="evidence" value="ECO:0007669"/>
    <property type="project" value="UniProtKB-SubCell"/>
</dbReference>
<accession>A0A553Q6Y3</accession>
<keyword evidence="12" id="KW-1133">Transmembrane helix</keyword>
<keyword evidence="12" id="KW-0812">Transmembrane</keyword>
<evidence type="ECO:0000256" key="12">
    <source>
        <dbReference type="SAM" id="Phobius"/>
    </source>
</evidence>
<feature type="region of interest" description="Disordered" evidence="11">
    <location>
        <begin position="33"/>
        <end position="55"/>
    </location>
</feature>
<dbReference type="EMBL" id="SRMA01026262">
    <property type="protein sequence ID" value="TRY85683.1"/>
    <property type="molecule type" value="Genomic_DNA"/>
</dbReference>
<dbReference type="GO" id="GO:0045944">
    <property type="term" value="P:positive regulation of transcription by RNA polymerase II"/>
    <property type="evidence" value="ECO:0007669"/>
    <property type="project" value="InterPro"/>
</dbReference>
<evidence type="ECO:0000256" key="5">
    <source>
        <dbReference type="ARBA" id="ARBA00023155"/>
    </source>
</evidence>
<evidence type="ECO:0000256" key="7">
    <source>
        <dbReference type="ARBA" id="ARBA00023163"/>
    </source>
</evidence>
<dbReference type="AlphaFoldDB" id="A0A553Q6Y3"/>
<dbReference type="SUPFAM" id="SSF46689">
    <property type="entry name" value="Homeodomain-like"/>
    <property type="match status" value="1"/>
</dbReference>
<keyword evidence="7" id="KW-0804">Transcription</keyword>
<dbReference type="GO" id="GO:0000978">
    <property type="term" value="F:RNA polymerase II cis-regulatory region sequence-specific DNA binding"/>
    <property type="evidence" value="ECO:0007669"/>
    <property type="project" value="TreeGrafter"/>
</dbReference>